<name>A0A399EC90_9DEIN</name>
<accession>A0A399EC90</accession>
<dbReference type="AlphaFoldDB" id="A0A399EC90"/>
<protein>
    <submittedName>
        <fullName evidence="1">Uncharacterized protein</fullName>
    </submittedName>
</protein>
<dbReference type="EMBL" id="QWKZ01000195">
    <property type="protein sequence ID" value="RIH81113.1"/>
    <property type="molecule type" value="Genomic_DNA"/>
</dbReference>
<organism evidence="1 2">
    <name type="scientific">Meiothermus luteus</name>
    <dbReference type="NCBI Taxonomy" id="2026184"/>
    <lineage>
        <taxon>Bacteria</taxon>
        <taxon>Thermotogati</taxon>
        <taxon>Deinococcota</taxon>
        <taxon>Deinococci</taxon>
        <taxon>Thermales</taxon>
        <taxon>Thermaceae</taxon>
        <taxon>Meiothermus</taxon>
    </lineage>
</organism>
<comment type="caution">
    <text evidence="1">The sequence shown here is derived from an EMBL/GenBank/DDBJ whole genome shotgun (WGS) entry which is preliminary data.</text>
</comment>
<reference evidence="1 2" key="1">
    <citation type="submission" date="2018-08" db="EMBL/GenBank/DDBJ databases">
        <title>Meiothermus luteus KCTC 52599 genome sequencing project.</title>
        <authorList>
            <person name="Da Costa M.S."/>
            <person name="Albuquerque L."/>
            <person name="Raposo P."/>
            <person name="Froufe H.J.C."/>
            <person name="Barroso C.S."/>
            <person name="Egas C."/>
        </authorList>
    </citation>
    <scope>NUCLEOTIDE SEQUENCE [LARGE SCALE GENOMIC DNA]</scope>
    <source>
        <strain evidence="1 2">KCTC 52599</strain>
    </source>
</reference>
<keyword evidence="2" id="KW-1185">Reference proteome</keyword>
<gene>
    <name evidence="1" type="ORF">Mlute_02892</name>
</gene>
<proteinExistence type="predicted"/>
<evidence type="ECO:0000313" key="2">
    <source>
        <dbReference type="Proteomes" id="UP000265800"/>
    </source>
</evidence>
<dbReference type="Proteomes" id="UP000265800">
    <property type="component" value="Unassembled WGS sequence"/>
</dbReference>
<sequence>MAASPAWPPALSTGQTWQVKILGGQWTGEWSVVVGGKDADGDFEATAILGSRRTEALFFLQDNILRLNIGGQYPLARCRFDPQSGGGTIQGKLFVFKDANSDAEEIGICVASRLNPQPQQPQAAWPPRLAVGQRWQVSVTGKDLDGKDLNDVGTVTLSERDSDGDPKGTVVFKDGFRMVAYFYMGRSGAALLDMTVPDGDNSHRLWLRCRFEEQGNAASLKGTLQIFRTDANGQISGLKDVGACTATLNR</sequence>
<evidence type="ECO:0000313" key="1">
    <source>
        <dbReference type="EMBL" id="RIH81113.1"/>
    </source>
</evidence>